<feature type="domain" description="HTH luxR-type" evidence="4">
    <location>
        <begin position="141"/>
        <end position="206"/>
    </location>
</feature>
<accession>A0ABP4MFK9</accession>
<organism evidence="6 7">
    <name type="scientific">Dactylosporangium maewongense</name>
    <dbReference type="NCBI Taxonomy" id="634393"/>
    <lineage>
        <taxon>Bacteria</taxon>
        <taxon>Bacillati</taxon>
        <taxon>Actinomycetota</taxon>
        <taxon>Actinomycetes</taxon>
        <taxon>Micromonosporales</taxon>
        <taxon>Micromonosporaceae</taxon>
        <taxon>Dactylosporangium</taxon>
    </lineage>
</organism>
<dbReference type="InterPro" id="IPR039420">
    <property type="entry name" value="WalR-like"/>
</dbReference>
<dbReference type="CDD" id="cd06170">
    <property type="entry name" value="LuxR_C_like"/>
    <property type="match status" value="1"/>
</dbReference>
<evidence type="ECO:0000256" key="1">
    <source>
        <dbReference type="ARBA" id="ARBA00022553"/>
    </source>
</evidence>
<feature type="modified residue" description="4-aspartylphosphate" evidence="3">
    <location>
        <position position="54"/>
    </location>
</feature>
<evidence type="ECO:0000259" key="4">
    <source>
        <dbReference type="PROSITE" id="PS50043"/>
    </source>
</evidence>
<dbReference type="InterPro" id="IPR001789">
    <property type="entry name" value="Sig_transdc_resp-reg_receiver"/>
</dbReference>
<dbReference type="SMART" id="SM00421">
    <property type="entry name" value="HTH_LUXR"/>
    <property type="match status" value="1"/>
</dbReference>
<dbReference type="PRINTS" id="PR00038">
    <property type="entry name" value="HTHLUXR"/>
</dbReference>
<evidence type="ECO:0000256" key="3">
    <source>
        <dbReference type="PROSITE-ProRule" id="PRU00169"/>
    </source>
</evidence>
<dbReference type="PROSITE" id="PS50043">
    <property type="entry name" value="HTH_LUXR_2"/>
    <property type="match status" value="1"/>
</dbReference>
<dbReference type="CDD" id="cd17535">
    <property type="entry name" value="REC_NarL-like"/>
    <property type="match status" value="1"/>
</dbReference>
<gene>
    <name evidence="6" type="ORF">GCM10009827_073820</name>
</gene>
<feature type="domain" description="Response regulatory" evidence="5">
    <location>
        <begin position="3"/>
        <end position="119"/>
    </location>
</feature>
<protein>
    <submittedName>
        <fullName evidence="6">Response regulator transcription factor</fullName>
    </submittedName>
</protein>
<dbReference type="PROSITE" id="PS50110">
    <property type="entry name" value="RESPONSE_REGULATORY"/>
    <property type="match status" value="1"/>
</dbReference>
<evidence type="ECO:0000259" key="5">
    <source>
        <dbReference type="PROSITE" id="PS50110"/>
    </source>
</evidence>
<dbReference type="EMBL" id="BAAAQD010000017">
    <property type="protein sequence ID" value="GAA1543392.1"/>
    <property type="molecule type" value="Genomic_DNA"/>
</dbReference>
<evidence type="ECO:0000256" key="2">
    <source>
        <dbReference type="ARBA" id="ARBA00023125"/>
    </source>
</evidence>
<keyword evidence="2" id="KW-0238">DNA-binding</keyword>
<keyword evidence="7" id="KW-1185">Reference proteome</keyword>
<dbReference type="PROSITE" id="PS00622">
    <property type="entry name" value="HTH_LUXR_1"/>
    <property type="match status" value="1"/>
</dbReference>
<dbReference type="InterPro" id="IPR011006">
    <property type="entry name" value="CheY-like_superfamily"/>
</dbReference>
<keyword evidence="1 3" id="KW-0597">Phosphoprotein</keyword>
<dbReference type="Gene3D" id="3.40.50.2300">
    <property type="match status" value="1"/>
</dbReference>
<reference evidence="7" key="1">
    <citation type="journal article" date="2019" name="Int. J. Syst. Evol. Microbiol.">
        <title>The Global Catalogue of Microorganisms (GCM) 10K type strain sequencing project: providing services to taxonomists for standard genome sequencing and annotation.</title>
        <authorList>
            <consortium name="The Broad Institute Genomics Platform"/>
            <consortium name="The Broad Institute Genome Sequencing Center for Infectious Disease"/>
            <person name="Wu L."/>
            <person name="Ma J."/>
        </authorList>
    </citation>
    <scope>NUCLEOTIDE SEQUENCE [LARGE SCALE GENOMIC DNA]</scope>
    <source>
        <strain evidence="7">JCM 15933</strain>
    </source>
</reference>
<evidence type="ECO:0000313" key="6">
    <source>
        <dbReference type="EMBL" id="GAA1543392.1"/>
    </source>
</evidence>
<dbReference type="SUPFAM" id="SSF52172">
    <property type="entry name" value="CheY-like"/>
    <property type="match status" value="1"/>
</dbReference>
<dbReference type="InterPro" id="IPR016032">
    <property type="entry name" value="Sig_transdc_resp-reg_C-effctor"/>
</dbReference>
<dbReference type="Pfam" id="PF00196">
    <property type="entry name" value="GerE"/>
    <property type="match status" value="1"/>
</dbReference>
<sequence>MIRILVVDDHEVVRQGLRFALEQEPDLTVVGECVDGATALAAISELRPDVVLLDMVMPGMDGLGVLHALRERDDPAAVIVLTSFPAEDRALDVVRAGAVSYLSKSTAVDRVVEAVRAAATGGSVLDPDVAALLVRGVRAGDQGPLSRLSARERDVLALISRGRSNREIARALMLGEQTVKSYVSSVLTKLDLQDRTQAAIFGLQQGVVALGDALKPDPD</sequence>
<proteinExistence type="predicted"/>
<dbReference type="Proteomes" id="UP001501470">
    <property type="component" value="Unassembled WGS sequence"/>
</dbReference>
<comment type="caution">
    <text evidence="6">The sequence shown here is derived from an EMBL/GenBank/DDBJ whole genome shotgun (WGS) entry which is preliminary data.</text>
</comment>
<name>A0ABP4MFK9_9ACTN</name>
<dbReference type="SUPFAM" id="SSF46894">
    <property type="entry name" value="C-terminal effector domain of the bipartite response regulators"/>
    <property type="match status" value="1"/>
</dbReference>
<dbReference type="SMART" id="SM00448">
    <property type="entry name" value="REC"/>
    <property type="match status" value="1"/>
</dbReference>
<dbReference type="PANTHER" id="PTHR43214">
    <property type="entry name" value="TWO-COMPONENT RESPONSE REGULATOR"/>
    <property type="match status" value="1"/>
</dbReference>
<evidence type="ECO:0000313" key="7">
    <source>
        <dbReference type="Proteomes" id="UP001501470"/>
    </source>
</evidence>
<dbReference type="RefSeq" id="WP_344507480.1">
    <property type="nucleotide sequence ID" value="NZ_BAAAQD010000017.1"/>
</dbReference>
<dbReference type="Pfam" id="PF00072">
    <property type="entry name" value="Response_reg"/>
    <property type="match status" value="1"/>
</dbReference>
<dbReference type="InterPro" id="IPR058245">
    <property type="entry name" value="NreC/VraR/RcsB-like_REC"/>
</dbReference>
<dbReference type="PANTHER" id="PTHR43214:SF43">
    <property type="entry name" value="TWO-COMPONENT RESPONSE REGULATOR"/>
    <property type="match status" value="1"/>
</dbReference>
<dbReference type="InterPro" id="IPR000792">
    <property type="entry name" value="Tscrpt_reg_LuxR_C"/>
</dbReference>